<dbReference type="Pfam" id="PF13676">
    <property type="entry name" value="TIR_2"/>
    <property type="match status" value="1"/>
</dbReference>
<dbReference type="InterPro" id="IPR029052">
    <property type="entry name" value="Metallo-depent_PP-like"/>
</dbReference>
<dbReference type="Gene3D" id="3.40.50.300">
    <property type="entry name" value="P-loop containing nucleotide triphosphate hydrolases"/>
    <property type="match status" value="1"/>
</dbReference>
<keyword evidence="2" id="KW-0677">Repeat</keyword>
<dbReference type="OrthoDB" id="414967at2"/>
<feature type="domain" description="TIR" evidence="5">
    <location>
        <begin position="12"/>
        <end position="145"/>
    </location>
</feature>
<dbReference type="InterPro" id="IPR035897">
    <property type="entry name" value="Toll_tir_struct_dom_sf"/>
</dbReference>
<feature type="repeat" description="WD" evidence="3">
    <location>
        <begin position="1308"/>
        <end position="1349"/>
    </location>
</feature>
<dbReference type="InterPro" id="IPR011047">
    <property type="entry name" value="Quinoprotein_ADH-like_sf"/>
</dbReference>
<evidence type="ECO:0000256" key="1">
    <source>
        <dbReference type="ARBA" id="ARBA00022574"/>
    </source>
</evidence>
<feature type="repeat" description="WD" evidence="3">
    <location>
        <begin position="1726"/>
        <end position="1758"/>
    </location>
</feature>
<dbReference type="PROSITE" id="PS50837">
    <property type="entry name" value="NACHT"/>
    <property type="match status" value="1"/>
</dbReference>
<evidence type="ECO:0000259" key="6">
    <source>
        <dbReference type="PROSITE" id="PS50837"/>
    </source>
</evidence>
<dbReference type="SUPFAM" id="SSF52540">
    <property type="entry name" value="P-loop containing nucleoside triphosphate hydrolases"/>
    <property type="match status" value="1"/>
</dbReference>
<feature type="repeat" description="WD" evidence="3">
    <location>
        <begin position="1810"/>
        <end position="1845"/>
    </location>
</feature>
<dbReference type="Pfam" id="PF22739">
    <property type="entry name" value="NA-iREase3"/>
    <property type="match status" value="1"/>
</dbReference>
<evidence type="ECO:0000256" key="3">
    <source>
        <dbReference type="PROSITE-ProRule" id="PRU00221"/>
    </source>
</evidence>
<dbReference type="Gene3D" id="3.40.50.10140">
    <property type="entry name" value="Toll/interleukin-1 receptor homology (TIR) domain"/>
    <property type="match status" value="1"/>
</dbReference>
<dbReference type="InterPro" id="IPR001680">
    <property type="entry name" value="WD40_rpt"/>
</dbReference>
<feature type="repeat" description="WD" evidence="3">
    <location>
        <begin position="1350"/>
        <end position="1391"/>
    </location>
</feature>
<feature type="repeat" description="WD" evidence="3">
    <location>
        <begin position="1642"/>
        <end position="1683"/>
    </location>
</feature>
<comment type="caution">
    <text evidence="7">The sequence shown here is derived from an EMBL/GenBank/DDBJ whole genome shotgun (WGS) entry which is preliminary data.</text>
</comment>
<dbReference type="Proteomes" id="UP000251891">
    <property type="component" value="Unassembled WGS sequence"/>
</dbReference>
<sequence>MTPRDDTPRQDRPTDFFISYNPADERWAAWIAWELESAGFRTMMQAWHFVPGTNFIDFMDRGLSEAKVVVAVLSGNYLRSRYGRLEWMTALRADPDDPARKLVTVRVEDCEIEGLLSTITYVDLVGVTDPQEARALLVRRIGEALAGHAMPAVEPGFPRTVRAAVEPAPAGPAPTGERPYRRTPVAAPPFPAGTALASGPREHLSVLHVGGPRFGRTLAAADEPVTAEELQERIWSEVTRLADEGVPRPDLLVVSGDLTESGGRREFGEALSFLAGLRALLGLDAQRVVVVPGERDVTRAACQAYFNNCEADDIEPKPPYWPKWRHFAGLFEELYQGVGGVLFDSAQPWTLFAVPDLKVAVAGLNSTLAQTHRPEDRHGWIGRAQAAWFAERLRPYEEDGWLRLGAVRHTPVRGEPGAVRDAAAVEALLGGHLNLVFQGVPAHPGLVPELPSGVPCLPAPGPGGHEISVITAAGLTRWSPDPPGREPHRLARGWQGAGGTFRTAPERPPEPQLPAGDPDPVAEPEPDPASLLLERIAEACETRFERAGIRRIDADPPHLLVTRLEDGFIRQYLIAAHVGEVTEAEVDAFLQHVHAAETYHGSELVYTGPPPARSLRSEALRRGVRLRSFVEFQGLLDLSGYVARQTAELTSGRLYPPGLYVPQRFRELDRPAANARDDLVGEMLQLLTADHGRFVLLLGDFGRGKTFALRELARRIPVELPHVIPILIELRTLDKAQSVDALVAAHLATHGEELIDLKAFHYMLGQGRVVLLFDGFDELVTRVTYDRAAEHLDTLLQAARDKAKIIVASRTQHFKSQAQILTALGERVGVLPHRRVLSIEDFSRAQIRAYLVNRYGDEDAADARLQTLSGIEDLLGLSSNPRMLGFIADLPEERLRAVATASQTVSAAHLYREILDFWLSVEADRMRQAGSAGGLGLTDLWQAVRVLAVRLWEGDERSLGLAELSDVAAALTGLAEGQMSAPQVAHAVGGGSLLVHTADERFGFIHRSVTEWLIAERIATELAVGAPAPAMLGRRALSQLTVEFLCDLADTRACQEWAAGVLGDPAADDVERANAIKVTTRLRTPARSDLRGANLQGEDLSHRDLREVDLTGANLADTQLVGANLAQAVLRDAVLTGARLDEARLTGADLSGADLSRARLTRTDLRDVTLDGSTWTRAALIDAAVSDRVAAAPELHDAAIAPGRPVEAQFAPAAIGVPYGFRFHGRTSRLPQPLAYSPDGASLAIGSIDGGVLVCDPVTGQPLRTLQGHRDRTYAVTFGPAGGPLATGSADGTVRLWDPGSGVCTRVIDVHPEGVWPLVVGPDGTTVVAGAADGVLRVWDAATGELRHSLPGHTSPVYTAVFNAEGTSLVTGDSQGVLRVWDVPTGALLRTLTGHRGAVFQIRFTPDGTLLAAGDEAGTVRLWDIVSGEVRRELTGHTGRIYSLAFHPAGHLMVTGDTDGGVRLWAGERGSRPLVGHTGAIYQAVFSSDGGTLATADSDGSIRLWDPVTGRQRLELTGHRGAVWPIAFRPDGAQLATTGNDDSFRLWDVATGQCRVVRRGHGRRVVSVRFSTGGGLLASSGNDGVVRLWEPRSGRLVRTLTGAADRLTSAVFGPVGGQLATASNDGGVHLWQAGTGTFERELDVETEHVWAQAFSPDGEVLATANDDDSVRLWYRLSGREIRNLADHRGRVRSIDFHPGGTLVATGCDDSLVRLWDADTGACVRVLRGHTDRVYQVAFDRTGDVLATASNDGTARLWDPWTGEPRHVLARHTGRLWSVAFHPDGAMLATAGDDLVVRLWNAATGEHLHTLPGHTRRVSSVAFSPDGTLLASCGDDGAIILWSLDTPGEPARRVTLLGLAEGWAALAPDGRYKRAGETAGEFWYAIGMCRFEPAELDPYLSSVRQIPLDADF</sequence>
<feature type="repeat" description="WD" evidence="3">
    <location>
        <begin position="1266"/>
        <end position="1298"/>
    </location>
</feature>
<dbReference type="InterPro" id="IPR000157">
    <property type="entry name" value="TIR_dom"/>
</dbReference>
<dbReference type="InterPro" id="IPR007111">
    <property type="entry name" value="NACHT_NTPase"/>
</dbReference>
<dbReference type="InterPro" id="IPR027417">
    <property type="entry name" value="P-loop_NTPase"/>
</dbReference>
<dbReference type="EMBL" id="QLYX01000002">
    <property type="protein sequence ID" value="RAY16456.1"/>
    <property type="molecule type" value="Genomic_DNA"/>
</dbReference>
<feature type="domain" description="NACHT" evidence="6">
    <location>
        <begin position="693"/>
        <end position="811"/>
    </location>
</feature>
<dbReference type="InterPro" id="IPR019775">
    <property type="entry name" value="WD40_repeat_CS"/>
</dbReference>
<dbReference type="PROSITE" id="PS50082">
    <property type="entry name" value="WD_REPEATS_2"/>
    <property type="match status" value="14"/>
</dbReference>
<feature type="region of interest" description="Disordered" evidence="4">
    <location>
        <begin position="479"/>
        <end position="526"/>
    </location>
</feature>
<dbReference type="SUPFAM" id="SSF56300">
    <property type="entry name" value="Metallo-dependent phosphatases"/>
    <property type="match status" value="1"/>
</dbReference>
<dbReference type="PROSITE" id="PS50104">
    <property type="entry name" value="TIR"/>
    <property type="match status" value="1"/>
</dbReference>
<gene>
    <name evidence="7" type="ORF">DPM19_06185</name>
</gene>
<dbReference type="InterPro" id="IPR020472">
    <property type="entry name" value="WD40_PAC1"/>
</dbReference>
<reference evidence="7 8" key="1">
    <citation type="submission" date="2018-06" db="EMBL/GenBank/DDBJ databases">
        <title>Actinomadura craniellae sp. nov. isolated from marine sponge Craniella sp.</title>
        <authorList>
            <person name="Li L."/>
            <person name="Xu Q.H."/>
            <person name="Lin H.W."/>
            <person name="Lu Y.H."/>
        </authorList>
    </citation>
    <scope>NUCLEOTIDE SEQUENCE [LARGE SCALE GENOMIC DNA]</scope>
    <source>
        <strain evidence="7 8">LHW63021</strain>
    </source>
</reference>
<proteinExistence type="predicted"/>
<dbReference type="PRINTS" id="PR00320">
    <property type="entry name" value="GPROTEINBRPT"/>
</dbReference>
<dbReference type="InterPro" id="IPR015943">
    <property type="entry name" value="WD40/YVTN_repeat-like_dom_sf"/>
</dbReference>
<feature type="repeat" description="WD" evidence="3">
    <location>
        <begin position="1684"/>
        <end position="1725"/>
    </location>
</feature>
<dbReference type="SMART" id="SM00320">
    <property type="entry name" value="WD40"/>
    <property type="match status" value="14"/>
</dbReference>
<dbReference type="Pfam" id="PF00805">
    <property type="entry name" value="Pentapeptide"/>
    <property type="match status" value="2"/>
</dbReference>
<keyword evidence="1 3" id="KW-0853">WD repeat</keyword>
<feature type="repeat" description="WD" evidence="3">
    <location>
        <begin position="1392"/>
        <end position="1433"/>
    </location>
</feature>
<dbReference type="SUPFAM" id="SSF141571">
    <property type="entry name" value="Pentapeptide repeat-like"/>
    <property type="match status" value="1"/>
</dbReference>
<feature type="repeat" description="WD" evidence="3">
    <location>
        <begin position="1768"/>
        <end position="1809"/>
    </location>
</feature>
<dbReference type="Gene3D" id="2.130.10.10">
    <property type="entry name" value="YVTN repeat-like/Quinoprotein amine dehydrogenase"/>
    <property type="match status" value="6"/>
</dbReference>
<dbReference type="SUPFAM" id="SSF50998">
    <property type="entry name" value="Quinoprotein alcohol dehydrogenase-like"/>
    <property type="match status" value="2"/>
</dbReference>
<dbReference type="Gene3D" id="3.60.21.10">
    <property type="match status" value="1"/>
</dbReference>
<dbReference type="PANTHER" id="PTHR19879">
    <property type="entry name" value="TRANSCRIPTION INITIATION FACTOR TFIID"/>
    <property type="match status" value="1"/>
</dbReference>
<evidence type="ECO:0000256" key="2">
    <source>
        <dbReference type="ARBA" id="ARBA00022737"/>
    </source>
</evidence>
<dbReference type="Pfam" id="PF05729">
    <property type="entry name" value="NACHT"/>
    <property type="match status" value="1"/>
</dbReference>
<evidence type="ECO:0008006" key="9">
    <source>
        <dbReference type="Google" id="ProtNLM"/>
    </source>
</evidence>
<dbReference type="RefSeq" id="WP_111863795.1">
    <property type="nucleotide sequence ID" value="NZ_QLYX01000002.1"/>
</dbReference>
<evidence type="ECO:0000313" key="8">
    <source>
        <dbReference type="Proteomes" id="UP000251891"/>
    </source>
</evidence>
<organism evidence="7 8">
    <name type="scientific">Actinomadura craniellae</name>
    <dbReference type="NCBI Taxonomy" id="2231787"/>
    <lineage>
        <taxon>Bacteria</taxon>
        <taxon>Bacillati</taxon>
        <taxon>Actinomycetota</taxon>
        <taxon>Actinomycetes</taxon>
        <taxon>Streptosporangiales</taxon>
        <taxon>Thermomonosporaceae</taxon>
        <taxon>Actinomadura</taxon>
    </lineage>
</organism>
<protein>
    <recommendedName>
        <fullName evidence="9">TIR domain-containing protein</fullName>
    </recommendedName>
</protein>
<dbReference type="PROSITE" id="PS50294">
    <property type="entry name" value="WD_REPEATS_REGION"/>
    <property type="match status" value="13"/>
</dbReference>
<dbReference type="CDD" id="cd00200">
    <property type="entry name" value="WD40"/>
    <property type="match status" value="2"/>
</dbReference>
<feature type="repeat" description="WD" evidence="3">
    <location>
        <begin position="1474"/>
        <end position="1515"/>
    </location>
</feature>
<feature type="repeat" description="WD" evidence="3">
    <location>
        <begin position="1558"/>
        <end position="1599"/>
    </location>
</feature>
<feature type="repeat" description="WD" evidence="3">
    <location>
        <begin position="1434"/>
        <end position="1465"/>
    </location>
</feature>
<dbReference type="PANTHER" id="PTHR19879:SF9">
    <property type="entry name" value="TRANSCRIPTION INITIATION FACTOR TFIID SUBUNIT 5"/>
    <property type="match status" value="1"/>
</dbReference>
<feature type="repeat" description="WD" evidence="3">
    <location>
        <begin position="1516"/>
        <end position="1557"/>
    </location>
</feature>
<accession>A0A365HBY5</accession>
<dbReference type="InterPro" id="IPR001646">
    <property type="entry name" value="5peptide_repeat"/>
</dbReference>
<evidence type="ECO:0000313" key="7">
    <source>
        <dbReference type="EMBL" id="RAY16456.1"/>
    </source>
</evidence>
<feature type="repeat" description="WD" evidence="3">
    <location>
        <begin position="1600"/>
        <end position="1641"/>
    </location>
</feature>
<name>A0A365HBY5_9ACTN</name>
<dbReference type="SUPFAM" id="SSF52200">
    <property type="entry name" value="Toll/Interleukin receptor TIR domain"/>
    <property type="match status" value="1"/>
</dbReference>
<evidence type="ECO:0000259" key="5">
    <source>
        <dbReference type="PROSITE" id="PS50104"/>
    </source>
</evidence>
<evidence type="ECO:0000256" key="4">
    <source>
        <dbReference type="SAM" id="MobiDB-lite"/>
    </source>
</evidence>
<dbReference type="Pfam" id="PF00400">
    <property type="entry name" value="WD40"/>
    <property type="match status" value="14"/>
</dbReference>
<dbReference type="InterPro" id="IPR054571">
    <property type="entry name" value="NA-iREase3_dom"/>
</dbReference>
<keyword evidence="8" id="KW-1185">Reference proteome</keyword>
<dbReference type="Gene3D" id="2.160.20.80">
    <property type="entry name" value="E3 ubiquitin-protein ligase SopA"/>
    <property type="match status" value="1"/>
</dbReference>
<dbReference type="GO" id="GO:0007165">
    <property type="term" value="P:signal transduction"/>
    <property type="evidence" value="ECO:0007669"/>
    <property type="project" value="InterPro"/>
</dbReference>
<dbReference type="PROSITE" id="PS00678">
    <property type="entry name" value="WD_REPEATS_1"/>
    <property type="match status" value="3"/>
</dbReference>